<dbReference type="RefSeq" id="WP_281999310.1">
    <property type="nucleotide sequence ID" value="NZ_AP027151.1"/>
</dbReference>
<dbReference type="SUPFAM" id="SSF51735">
    <property type="entry name" value="NAD(P)-binding Rossmann-fold domains"/>
    <property type="match status" value="1"/>
</dbReference>
<dbReference type="InterPro" id="IPR003781">
    <property type="entry name" value="CoA-bd"/>
</dbReference>
<evidence type="ECO:0000259" key="1">
    <source>
        <dbReference type="SMART" id="SM00881"/>
    </source>
</evidence>
<dbReference type="EMBL" id="AP027151">
    <property type="protein sequence ID" value="BDV43196.1"/>
    <property type="molecule type" value="Genomic_DNA"/>
</dbReference>
<dbReference type="PANTHER" id="PTHR33303">
    <property type="entry name" value="CYTOPLASMIC PROTEIN-RELATED"/>
    <property type="match status" value="1"/>
</dbReference>
<dbReference type="InterPro" id="IPR036291">
    <property type="entry name" value="NAD(P)-bd_dom_sf"/>
</dbReference>
<dbReference type="Proteomes" id="UP001317705">
    <property type="component" value="Chromosome"/>
</dbReference>
<dbReference type="SMART" id="SM00881">
    <property type="entry name" value="CoA_binding"/>
    <property type="match status" value="1"/>
</dbReference>
<evidence type="ECO:0000313" key="2">
    <source>
        <dbReference type="EMBL" id="BDV43196.1"/>
    </source>
</evidence>
<proteinExistence type="predicted"/>
<gene>
    <name evidence="2" type="ORF">GURASL_21190</name>
</gene>
<name>A0ABN6VW53_9BACT</name>
<evidence type="ECO:0000313" key="3">
    <source>
        <dbReference type="Proteomes" id="UP001317705"/>
    </source>
</evidence>
<dbReference type="Pfam" id="PF13380">
    <property type="entry name" value="CoA_binding_2"/>
    <property type="match status" value="1"/>
</dbReference>
<accession>A0ABN6VW53</accession>
<sequence>MGIKEQIDVFLQSEAFGVVGASTDRHKYGNKVLRVYQQKGMRAIPVNPHEKEIEGVACVASVAGLPPEVKSISVITPPVVTEQIVDLAASKGINNVWMQPGAESPLAVEKCRRHGINVIADGSCILVVLGYHEH</sequence>
<keyword evidence="3" id="KW-1185">Reference proteome</keyword>
<protein>
    <submittedName>
        <fullName evidence="2">CoA-binding protein</fullName>
    </submittedName>
</protein>
<reference evidence="2 3" key="1">
    <citation type="submission" date="2022-12" db="EMBL/GenBank/DDBJ databases">
        <title>Polyphasic characterization of Geotalea uranireducens NIT-SL11 newly isolated from a complex of sewage sludge and microbially reduced graphene oxide.</title>
        <authorList>
            <person name="Xie L."/>
            <person name="Yoshida N."/>
            <person name="Meng L."/>
        </authorList>
    </citation>
    <scope>NUCLEOTIDE SEQUENCE [LARGE SCALE GENOMIC DNA]</scope>
    <source>
        <strain evidence="2 3">NIT-SL11</strain>
    </source>
</reference>
<organism evidence="2 3">
    <name type="scientific">Geotalea uraniireducens</name>
    <dbReference type="NCBI Taxonomy" id="351604"/>
    <lineage>
        <taxon>Bacteria</taxon>
        <taxon>Pseudomonadati</taxon>
        <taxon>Thermodesulfobacteriota</taxon>
        <taxon>Desulfuromonadia</taxon>
        <taxon>Geobacterales</taxon>
        <taxon>Geobacteraceae</taxon>
        <taxon>Geotalea</taxon>
    </lineage>
</organism>
<feature type="domain" description="CoA-binding" evidence="1">
    <location>
        <begin position="10"/>
        <end position="102"/>
    </location>
</feature>
<dbReference type="PANTHER" id="PTHR33303:SF2">
    <property type="entry name" value="COA-BINDING DOMAIN-CONTAINING PROTEIN"/>
    <property type="match status" value="1"/>
</dbReference>
<dbReference type="Gene3D" id="3.40.50.720">
    <property type="entry name" value="NAD(P)-binding Rossmann-like Domain"/>
    <property type="match status" value="1"/>
</dbReference>